<dbReference type="InterPro" id="IPR022627">
    <property type="entry name" value="DUF3502"/>
</dbReference>
<accession>S0FJX8</accession>
<feature type="region of interest" description="Disordered" evidence="1">
    <location>
        <begin position="30"/>
        <end position="54"/>
    </location>
</feature>
<dbReference type="Pfam" id="PF12010">
    <property type="entry name" value="DUF3502"/>
    <property type="match status" value="1"/>
</dbReference>
<dbReference type="Gene3D" id="3.40.190.10">
    <property type="entry name" value="Periplasmic binding protein-like II"/>
    <property type="match status" value="2"/>
</dbReference>
<name>S0FJX8_RUMCE</name>
<dbReference type="eggNOG" id="COG1653">
    <property type="taxonomic scope" value="Bacteria"/>
</dbReference>
<evidence type="ECO:0000256" key="1">
    <source>
        <dbReference type="SAM" id="MobiDB-lite"/>
    </source>
</evidence>
<feature type="compositionally biased region" description="Polar residues" evidence="1">
    <location>
        <begin position="30"/>
        <end position="47"/>
    </location>
</feature>
<dbReference type="PATRIC" id="fig|1195236.3.peg.5181"/>
<dbReference type="STRING" id="1195236.CTER_4986"/>
<dbReference type="SUPFAM" id="SSF53850">
    <property type="entry name" value="Periplasmic binding protein-like II"/>
    <property type="match status" value="1"/>
</dbReference>
<reference evidence="4 5" key="1">
    <citation type="journal article" date="2013" name="Genome Announc.">
        <title>Draft Genome Sequence of the Cellulolytic, Mesophilic, Anaerobic Bacterium Clostridium termitidis Strain CT1112 (DSM 5398).</title>
        <authorList>
            <person name="Lal S."/>
            <person name="Ramachandran U."/>
            <person name="Zhang X."/>
            <person name="Munir R."/>
            <person name="Sparling R."/>
            <person name="Levin D.B."/>
        </authorList>
    </citation>
    <scope>NUCLEOTIDE SEQUENCE [LARGE SCALE GENOMIC DNA]</scope>
    <source>
        <strain evidence="4 5">CT1112</strain>
    </source>
</reference>
<evidence type="ECO:0000259" key="3">
    <source>
        <dbReference type="Pfam" id="PF12010"/>
    </source>
</evidence>
<keyword evidence="4" id="KW-0762">Sugar transport</keyword>
<sequence length="533" mass="59122">MTGLKRKTGTVAALLLAGAVTLAGCGSAATSEASNQSSSPSTAQTSGDAAANDPVKTEIAKGPVKLVGYQFGDNTVDHDLVLAEVNKRLEQDINTTLDLRGIPWTDAEKKYKLLFASGEDFDFCYSGAWIGFNQVATTNGYMPIDLEMVKKYAPDTFAATSEDRWKQVTIKGKIYGLPNINAKVKNVLTVFRGDIVNKYNITIANKSDFVNSLFTIAKGEKDLLAWNVGNTEQNGRMRGILYGQSKNLRDVIQGIPVLCVSLDDPELKVFKTYEDPDYLEYLKTTKQLADAGVWSKSALSSKDSDEANFNAEKSAVYIADAFETFNNNDAKTKAINPAYENKYFDVNKGYKKIPEGGNMSMISIHATSKHPERVMMMFNLFETNKQYFDLVTYGIEGVHYKAEGEKKFTAIQPKFNDFNGFTMAWGTNNSELIRQNSIVPQEQIDEYNRSLSEDSVVTPLATFTFDDSKFKNEEAAITNIIETYMIPIEMGLTDQQKGLDMMKQKLTAAGIDKLQAEVQAQIDAYVKEYNGTK</sequence>
<dbReference type="PROSITE" id="PS51257">
    <property type="entry name" value="PROKAR_LIPOPROTEIN"/>
    <property type="match status" value="1"/>
</dbReference>
<dbReference type="RefSeq" id="WP_004630502.1">
    <property type="nucleotide sequence ID" value="NZ_AORV01000066.1"/>
</dbReference>
<keyword evidence="4" id="KW-0813">Transport</keyword>
<dbReference type="EMBL" id="AORV01000066">
    <property type="protein sequence ID" value="EMS69434.1"/>
    <property type="molecule type" value="Genomic_DNA"/>
</dbReference>
<feature type="domain" description="DUF3502" evidence="3">
    <location>
        <begin position="459"/>
        <end position="527"/>
    </location>
</feature>
<organism evidence="4 5">
    <name type="scientific">Ruminiclostridium cellobioparum subsp. termitidis CT1112</name>
    <dbReference type="NCBI Taxonomy" id="1195236"/>
    <lineage>
        <taxon>Bacteria</taxon>
        <taxon>Bacillati</taxon>
        <taxon>Bacillota</taxon>
        <taxon>Clostridia</taxon>
        <taxon>Eubacteriales</taxon>
        <taxon>Oscillospiraceae</taxon>
        <taxon>Ruminiclostridium</taxon>
    </lineage>
</organism>
<protein>
    <submittedName>
        <fullName evidence="4">ABC-type sugar transport system, periplasmic component</fullName>
    </submittedName>
</protein>
<feature type="chain" id="PRO_5039505118" evidence="2">
    <location>
        <begin position="24"/>
        <end position="533"/>
    </location>
</feature>
<gene>
    <name evidence="4" type="ORF">CTER_4986</name>
</gene>
<comment type="caution">
    <text evidence="4">The sequence shown here is derived from an EMBL/GenBank/DDBJ whole genome shotgun (WGS) entry which is preliminary data.</text>
</comment>
<dbReference type="AlphaFoldDB" id="S0FJX8"/>
<evidence type="ECO:0000313" key="5">
    <source>
        <dbReference type="Proteomes" id="UP000014155"/>
    </source>
</evidence>
<proteinExistence type="predicted"/>
<keyword evidence="5" id="KW-1185">Reference proteome</keyword>
<keyword evidence="2" id="KW-0732">Signal</keyword>
<evidence type="ECO:0000313" key="4">
    <source>
        <dbReference type="EMBL" id="EMS69434.1"/>
    </source>
</evidence>
<evidence type="ECO:0000256" key="2">
    <source>
        <dbReference type="SAM" id="SignalP"/>
    </source>
</evidence>
<feature type="signal peptide" evidence="2">
    <location>
        <begin position="1"/>
        <end position="23"/>
    </location>
</feature>
<dbReference type="Proteomes" id="UP000014155">
    <property type="component" value="Unassembled WGS sequence"/>
</dbReference>